<dbReference type="Pfam" id="PF00171">
    <property type="entry name" value="Aldedh"/>
    <property type="match status" value="1"/>
</dbReference>
<dbReference type="OMA" id="KTQRYGT"/>
<dbReference type="PANTHER" id="PTHR11063">
    <property type="entry name" value="GLUTAMATE SEMIALDEHYDE DEHYDROGENASE"/>
    <property type="match status" value="1"/>
</dbReference>
<comment type="similarity">
    <text evidence="9">Belongs to the gamma-glutamyl phosphate reductase family.</text>
</comment>
<dbReference type="SUPFAM" id="SSF53720">
    <property type="entry name" value="ALDH-like"/>
    <property type="match status" value="1"/>
</dbReference>
<dbReference type="GO" id="GO:0004350">
    <property type="term" value="F:glutamate-5-semialdehyde dehydrogenase activity"/>
    <property type="evidence" value="ECO:0007669"/>
    <property type="project" value="UniProtKB-EC"/>
</dbReference>
<dbReference type="STRING" id="13706.A0A1X2HSE2"/>
<dbReference type="CDD" id="cd07079">
    <property type="entry name" value="ALDH_F18-19_ProA-GPR"/>
    <property type="match status" value="1"/>
</dbReference>
<dbReference type="HAMAP" id="MF_00412">
    <property type="entry name" value="ProA"/>
    <property type="match status" value="1"/>
</dbReference>
<dbReference type="Gene3D" id="3.40.605.10">
    <property type="entry name" value="Aldehyde Dehydrogenase, Chain A, domain 1"/>
    <property type="match status" value="1"/>
</dbReference>
<comment type="caution">
    <text evidence="13">The sequence shown here is derived from an EMBL/GenBank/DDBJ whole genome shotgun (WGS) entry which is preliminary data.</text>
</comment>
<gene>
    <name evidence="13" type="ORF">BCR43DRAFT_554938</name>
</gene>
<dbReference type="UniPathway" id="UPA00098">
    <property type="reaction ID" value="UER00360"/>
</dbReference>
<keyword evidence="5" id="KW-0521">NADP</keyword>
<dbReference type="EMBL" id="MCGN01000001">
    <property type="protein sequence ID" value="ORZ02497.1"/>
    <property type="molecule type" value="Genomic_DNA"/>
</dbReference>
<reference evidence="13 14" key="1">
    <citation type="submission" date="2016-07" db="EMBL/GenBank/DDBJ databases">
        <title>Pervasive Adenine N6-methylation of Active Genes in Fungi.</title>
        <authorList>
            <consortium name="DOE Joint Genome Institute"/>
            <person name="Mondo S.J."/>
            <person name="Dannebaum R.O."/>
            <person name="Kuo R.C."/>
            <person name="Labutti K."/>
            <person name="Haridas S."/>
            <person name="Kuo A."/>
            <person name="Salamov A."/>
            <person name="Ahrendt S.R."/>
            <person name="Lipzen A."/>
            <person name="Sullivan W."/>
            <person name="Andreopoulos W.B."/>
            <person name="Clum A."/>
            <person name="Lindquist E."/>
            <person name="Daum C."/>
            <person name="Ramamoorthy G.K."/>
            <person name="Gryganskyi A."/>
            <person name="Culley D."/>
            <person name="Magnuson J.K."/>
            <person name="James T.Y."/>
            <person name="O'Malley M.A."/>
            <person name="Stajich J.E."/>
            <person name="Spatafora J.W."/>
            <person name="Visel A."/>
            <person name="Grigoriev I.V."/>
        </authorList>
    </citation>
    <scope>NUCLEOTIDE SEQUENCE [LARGE SCALE GENOMIC DNA]</scope>
    <source>
        <strain evidence="13 14">NRRL 2496</strain>
    </source>
</reference>
<dbReference type="PROSITE" id="PS01223">
    <property type="entry name" value="PROA"/>
    <property type="match status" value="1"/>
</dbReference>
<dbReference type="GO" id="GO:0055129">
    <property type="term" value="P:L-proline biosynthetic process"/>
    <property type="evidence" value="ECO:0007669"/>
    <property type="project" value="UniProtKB-UniPathway"/>
</dbReference>
<dbReference type="InterPro" id="IPR000965">
    <property type="entry name" value="GPR_dom"/>
</dbReference>
<organism evidence="13 14">
    <name type="scientific">Syncephalastrum racemosum</name>
    <name type="common">Filamentous fungus</name>
    <dbReference type="NCBI Taxonomy" id="13706"/>
    <lineage>
        <taxon>Eukaryota</taxon>
        <taxon>Fungi</taxon>
        <taxon>Fungi incertae sedis</taxon>
        <taxon>Mucoromycota</taxon>
        <taxon>Mucoromycotina</taxon>
        <taxon>Mucoromycetes</taxon>
        <taxon>Mucorales</taxon>
        <taxon>Syncephalastraceae</taxon>
        <taxon>Syncephalastrum</taxon>
    </lineage>
</organism>
<dbReference type="PIRSF" id="PIRSF000151">
    <property type="entry name" value="GPR"/>
    <property type="match status" value="1"/>
</dbReference>
<comment type="pathway">
    <text evidence="1">Amino-acid biosynthesis; L-proline biosynthesis; L-glutamate 5-semialdehyde from L-glutamate: step 2/2.</text>
</comment>
<name>A0A1X2HSE2_SYNRA</name>
<evidence type="ECO:0000313" key="14">
    <source>
        <dbReference type="Proteomes" id="UP000242180"/>
    </source>
</evidence>
<feature type="domain" description="Aldehyde dehydrogenase" evidence="12">
    <location>
        <begin position="15"/>
        <end position="274"/>
    </location>
</feature>
<proteinExistence type="inferred from homology"/>
<dbReference type="InterPro" id="IPR015590">
    <property type="entry name" value="Aldehyde_DH_dom"/>
</dbReference>
<keyword evidence="3" id="KW-0028">Amino-acid biosynthesis</keyword>
<evidence type="ECO:0000256" key="1">
    <source>
        <dbReference type="ARBA" id="ARBA00004985"/>
    </source>
</evidence>
<dbReference type="InterPro" id="IPR016162">
    <property type="entry name" value="Ald_DH_N"/>
</dbReference>
<dbReference type="PANTHER" id="PTHR11063:SF8">
    <property type="entry name" value="DELTA-1-PYRROLINE-5-CARBOXYLATE SYNTHASE"/>
    <property type="match status" value="1"/>
</dbReference>
<evidence type="ECO:0000256" key="10">
    <source>
        <dbReference type="ARBA" id="ARBA00075718"/>
    </source>
</evidence>
<evidence type="ECO:0000256" key="3">
    <source>
        <dbReference type="ARBA" id="ARBA00022605"/>
    </source>
</evidence>
<accession>A0A1X2HSE2</accession>
<dbReference type="Proteomes" id="UP000242180">
    <property type="component" value="Unassembled WGS sequence"/>
</dbReference>
<dbReference type="InterPro" id="IPR016161">
    <property type="entry name" value="Ald_DH/histidinol_DH"/>
</dbReference>
<dbReference type="OrthoDB" id="1934954at2759"/>
<dbReference type="FunCoup" id="A0A1X2HSE2">
    <property type="interactions" value="299"/>
</dbReference>
<comment type="function">
    <text evidence="8">Catalyzes the NADPH dependent reduction of L-gamma-glutamyl 5-phosphate into L-glutamate 5-semialdehyde and phosphate. The product spontaneously undergoes cyclization to form 1-pyrroline-5-carboxylate.</text>
</comment>
<keyword evidence="14" id="KW-1185">Reference proteome</keyword>
<evidence type="ECO:0000256" key="2">
    <source>
        <dbReference type="ARBA" id="ARBA00013002"/>
    </source>
</evidence>
<dbReference type="NCBIfam" id="TIGR00407">
    <property type="entry name" value="proA"/>
    <property type="match status" value="1"/>
</dbReference>
<dbReference type="EC" id="1.2.1.41" evidence="2"/>
<evidence type="ECO:0000256" key="8">
    <source>
        <dbReference type="ARBA" id="ARBA00059423"/>
    </source>
</evidence>
<comment type="catalytic activity">
    <reaction evidence="7">
        <text>L-glutamate 5-semialdehyde + phosphate + NADP(+) = L-glutamyl 5-phosphate + NADPH + H(+)</text>
        <dbReference type="Rhea" id="RHEA:19541"/>
        <dbReference type="ChEBI" id="CHEBI:15378"/>
        <dbReference type="ChEBI" id="CHEBI:43474"/>
        <dbReference type="ChEBI" id="CHEBI:57783"/>
        <dbReference type="ChEBI" id="CHEBI:58066"/>
        <dbReference type="ChEBI" id="CHEBI:58274"/>
        <dbReference type="ChEBI" id="CHEBI:58349"/>
        <dbReference type="EC" id="1.2.1.41"/>
    </reaction>
</comment>
<sequence>MTNTITDLARASRLASVSLQGVTDEQKNEALLRIKQVLGERRQEIFEANEKDKKAAEEMVAQGKLSASLFKRLDICNGDKFETILNGVSDIAKLDDPTKKVTLATKLDEGLELYRVTVPVGVLLTIFEARPEVVVNISCLALKSGNAVILKGGKEATHTNAVLARVIGDALATLPTIPREAVQIVETREDINALLDLDRYIDLVVPRGSNSLVSYIQNHTRIPVLGHADGICAVYVDKDADIAKATRIVVDAKTHYPAACNAAETLLVHESLLKSDGFTTIAEALLKADVTLKCEPKPREVLLAKTEQKYHGKIVAAAPEDFDTEFLEHTIAVKTVPDVSAAVEHINEHGSKHTDCIVTENAQTADIFTTRVASAGCYWNASTRFADGFRYGFGAEVGVSTNKTHARGPVGLEGLVIYKYKLLGNGNIAGEYGSGKKSYLHQKIQPENYKL</sequence>
<dbReference type="GO" id="GO:0005829">
    <property type="term" value="C:cytosol"/>
    <property type="evidence" value="ECO:0007669"/>
    <property type="project" value="EnsemblFungi"/>
</dbReference>
<protein>
    <recommendedName>
        <fullName evidence="2">glutamate-5-semialdehyde dehydrogenase</fullName>
        <ecNumber evidence="2">1.2.1.41</ecNumber>
    </recommendedName>
    <alternativeName>
        <fullName evidence="11">Glutamate-5-semialdehyde dehydrogenase</fullName>
    </alternativeName>
    <alternativeName>
        <fullName evidence="10">Glutamyl-gamma-semialdehyde dehydrogenase</fullName>
    </alternativeName>
</protein>
<evidence type="ECO:0000256" key="6">
    <source>
        <dbReference type="ARBA" id="ARBA00023002"/>
    </source>
</evidence>
<keyword evidence="4" id="KW-0641">Proline biosynthesis</keyword>
<keyword evidence="6" id="KW-0560">Oxidoreductase</keyword>
<dbReference type="FunFam" id="3.40.309.10:FF:000006">
    <property type="entry name" value="Gamma-glutamyl phosphate reductase"/>
    <property type="match status" value="1"/>
</dbReference>
<evidence type="ECO:0000313" key="13">
    <source>
        <dbReference type="EMBL" id="ORZ02497.1"/>
    </source>
</evidence>
<evidence type="ECO:0000256" key="11">
    <source>
        <dbReference type="ARBA" id="ARBA00077451"/>
    </source>
</evidence>
<evidence type="ECO:0000256" key="7">
    <source>
        <dbReference type="ARBA" id="ARBA00049024"/>
    </source>
</evidence>
<evidence type="ECO:0000256" key="4">
    <source>
        <dbReference type="ARBA" id="ARBA00022650"/>
    </source>
</evidence>
<evidence type="ECO:0000256" key="5">
    <source>
        <dbReference type="ARBA" id="ARBA00022857"/>
    </source>
</evidence>
<dbReference type="InterPro" id="IPR016163">
    <property type="entry name" value="Ald_DH_C"/>
</dbReference>
<evidence type="ECO:0000259" key="12">
    <source>
        <dbReference type="Pfam" id="PF00171"/>
    </source>
</evidence>
<dbReference type="NCBIfam" id="NF001221">
    <property type="entry name" value="PRK00197.1"/>
    <property type="match status" value="1"/>
</dbReference>
<dbReference type="Gene3D" id="3.40.309.10">
    <property type="entry name" value="Aldehyde Dehydrogenase, Chain A, domain 2"/>
    <property type="match status" value="1"/>
</dbReference>
<evidence type="ECO:0000256" key="9">
    <source>
        <dbReference type="ARBA" id="ARBA00060997"/>
    </source>
</evidence>
<dbReference type="InParanoid" id="A0A1X2HSE2"/>
<dbReference type="GO" id="GO:0050661">
    <property type="term" value="F:NADP binding"/>
    <property type="evidence" value="ECO:0007669"/>
    <property type="project" value="InterPro"/>
</dbReference>
<dbReference type="InterPro" id="IPR020593">
    <property type="entry name" value="G-glutamylP_reductase_CS"/>
</dbReference>
<dbReference type="AlphaFoldDB" id="A0A1X2HSE2"/>
<dbReference type="InterPro" id="IPR012134">
    <property type="entry name" value="Glu-5-SA_DH"/>
</dbReference>